<dbReference type="NCBIfam" id="NF004829">
    <property type="entry name" value="PRK06183.1-3"/>
    <property type="match status" value="1"/>
</dbReference>
<keyword evidence="4" id="KW-1185">Reference proteome</keyword>
<proteinExistence type="predicted"/>
<evidence type="ECO:0000313" key="4">
    <source>
        <dbReference type="Proteomes" id="UP000552700"/>
    </source>
</evidence>
<dbReference type="SUPFAM" id="SSF51905">
    <property type="entry name" value="FAD/NAD(P)-binding domain"/>
    <property type="match status" value="1"/>
</dbReference>
<protein>
    <submittedName>
        <fullName evidence="3">2-polyprenyl-6-methoxyphenol hydroxylase-like FAD-dependent oxidoreductase</fullName>
    </submittedName>
</protein>
<dbReference type="Pfam" id="PF01494">
    <property type="entry name" value="FAD_binding_3"/>
    <property type="match status" value="1"/>
</dbReference>
<feature type="domain" description="FAD-binding" evidence="2">
    <location>
        <begin position="5"/>
        <end position="340"/>
    </location>
</feature>
<sequence length="520" mass="57608">MNAYDLAIIGYGPTGMMLAALMGRLGHRVVVLERYAGLYNFPRAACFDDEIMRMFQKLGVAGDVAEGAVVQRGYDWINADGEVLVQIDYPNPALNGWAALYMMFQPHIEDVLDSLDKTLPTVEVRQGVAVNGLEQDADGVTIETDQQGQKGSVRARYVVGADGGNGFTQRAFRRRVADYGFEENWLVCDFEMLRPVPGLPTFQQVCDPAQPISIVTIGPRHHRFSFMLNRDESPEEATQPERVWQRVSGYITPDDATLIRAVNYVFRSRIGDTWRHGRVMLAGDAAHEMPPFLGQGMCSGMRDAHNLAWKLDLLLKGRAEDSVLDSYQVEREPHVRFITEKAIELGRVQTIRDPQQAKERDERLLNERRAHKAPAKLAFPALSGGLIINCGKLFPQARVADASTTSLFDDIVGSGWILVTRDADLLATVDSDALAIWKDLGGRSLTIGGSRSPDMLADTDGVYTQWFEENDCTAAIVRPDWYVLATGSSGSEISHHLLELARRLNSTERPTVLAAGEQSA</sequence>
<dbReference type="InterPro" id="IPR002938">
    <property type="entry name" value="FAD-bd"/>
</dbReference>
<evidence type="ECO:0000256" key="1">
    <source>
        <dbReference type="ARBA" id="ARBA00023002"/>
    </source>
</evidence>
<dbReference type="InterPro" id="IPR050631">
    <property type="entry name" value="PheA/TfdB_FAD_monoxygenase"/>
</dbReference>
<dbReference type="Proteomes" id="UP000552700">
    <property type="component" value="Unassembled WGS sequence"/>
</dbReference>
<evidence type="ECO:0000259" key="2">
    <source>
        <dbReference type="Pfam" id="PF01494"/>
    </source>
</evidence>
<dbReference type="Gene3D" id="3.30.70.2450">
    <property type="match status" value="1"/>
</dbReference>
<keyword evidence="1" id="KW-0560">Oxidoreductase</keyword>
<evidence type="ECO:0000313" key="3">
    <source>
        <dbReference type="EMBL" id="MBB6123056.1"/>
    </source>
</evidence>
<gene>
    <name evidence="3" type="ORF">FHS92_000763</name>
</gene>
<accession>A0A841J0K1</accession>
<dbReference type="RefSeq" id="WP_184077661.1">
    <property type="nucleotide sequence ID" value="NZ_JACIJP010000001.1"/>
</dbReference>
<dbReference type="AlphaFoldDB" id="A0A841J0K1"/>
<dbReference type="EMBL" id="JACIJP010000001">
    <property type="protein sequence ID" value="MBB6123056.1"/>
    <property type="molecule type" value="Genomic_DNA"/>
</dbReference>
<dbReference type="GO" id="GO:0071949">
    <property type="term" value="F:FAD binding"/>
    <property type="evidence" value="ECO:0007669"/>
    <property type="project" value="InterPro"/>
</dbReference>
<comment type="caution">
    <text evidence="3">The sequence shown here is derived from an EMBL/GenBank/DDBJ whole genome shotgun (WGS) entry which is preliminary data.</text>
</comment>
<dbReference type="GO" id="GO:0008688">
    <property type="term" value="F:3-(3-hydroxyphenyl)propionate hydroxylase activity"/>
    <property type="evidence" value="ECO:0007669"/>
    <property type="project" value="TreeGrafter"/>
</dbReference>
<name>A0A841J0K1_9SPHN</name>
<dbReference type="Gene3D" id="3.50.50.60">
    <property type="entry name" value="FAD/NAD(P)-binding domain"/>
    <property type="match status" value="1"/>
</dbReference>
<reference evidence="3 4" key="1">
    <citation type="submission" date="2020-08" db="EMBL/GenBank/DDBJ databases">
        <title>Genomic Encyclopedia of Type Strains, Phase IV (KMG-IV): sequencing the most valuable type-strain genomes for metagenomic binning, comparative biology and taxonomic classification.</title>
        <authorList>
            <person name="Goeker M."/>
        </authorList>
    </citation>
    <scope>NUCLEOTIDE SEQUENCE [LARGE SCALE GENOMIC DNA]</scope>
    <source>
        <strain evidence="3 4">DSM 102255</strain>
    </source>
</reference>
<dbReference type="PANTHER" id="PTHR43476">
    <property type="entry name" value="3-(3-HYDROXY-PHENYL)PROPIONATE/3-HYDROXYCINNAMIC ACID HYDROXYLASE"/>
    <property type="match status" value="1"/>
</dbReference>
<dbReference type="PRINTS" id="PR00420">
    <property type="entry name" value="RNGMNOXGNASE"/>
</dbReference>
<dbReference type="GO" id="GO:0019622">
    <property type="term" value="P:3-(3-hydroxy)phenylpropionate catabolic process"/>
    <property type="evidence" value="ECO:0007669"/>
    <property type="project" value="TreeGrafter"/>
</dbReference>
<dbReference type="InterPro" id="IPR036188">
    <property type="entry name" value="FAD/NAD-bd_sf"/>
</dbReference>
<dbReference type="PANTHER" id="PTHR43476:SF3">
    <property type="entry name" value="FAD-BINDING MONOOXYGENASE"/>
    <property type="match status" value="1"/>
</dbReference>
<organism evidence="3 4">
    <name type="scientific">Sphingobium subterraneum</name>
    <dbReference type="NCBI Taxonomy" id="627688"/>
    <lineage>
        <taxon>Bacteria</taxon>
        <taxon>Pseudomonadati</taxon>
        <taxon>Pseudomonadota</taxon>
        <taxon>Alphaproteobacteria</taxon>
        <taxon>Sphingomonadales</taxon>
        <taxon>Sphingomonadaceae</taxon>
        <taxon>Sphingobium</taxon>
    </lineage>
</organism>